<feature type="chain" id="PRO_5047296470" evidence="1">
    <location>
        <begin position="25"/>
        <end position="125"/>
    </location>
</feature>
<reference evidence="3 4" key="1">
    <citation type="submission" date="2023-08" db="EMBL/GenBank/DDBJ databases">
        <authorList>
            <person name="Joshi A."/>
            <person name="Thite S."/>
        </authorList>
    </citation>
    <scope>NUCLEOTIDE SEQUENCE [LARGE SCALE GENOMIC DNA]</scope>
    <source>
        <strain evidence="3 4">AC40</strain>
    </source>
</reference>
<proteinExistence type="predicted"/>
<dbReference type="RefSeq" id="WP_305893293.1">
    <property type="nucleotide sequence ID" value="NZ_JAUZVZ010000008.1"/>
</dbReference>
<accession>A0ABT9GY95</accession>
<gene>
    <name evidence="3" type="ORF">Q3O60_07530</name>
</gene>
<organism evidence="3 4">
    <name type="scientific">Alkalimonas collagenimarina</name>
    <dbReference type="NCBI Taxonomy" id="400390"/>
    <lineage>
        <taxon>Bacteria</taxon>
        <taxon>Pseudomonadati</taxon>
        <taxon>Pseudomonadota</taxon>
        <taxon>Gammaproteobacteria</taxon>
        <taxon>Alkalimonas</taxon>
    </lineage>
</organism>
<keyword evidence="4" id="KW-1185">Reference proteome</keyword>
<sequence>MKKTAIALCMAAFSVSATVGIAQANPAAMQPQQQQSVEVDEATLLQFSMAMDAIGEVGAKYEAQFQEAESAEEAQQIQQQAQNEMVEAVEAAGLTAETYNAIAQQAQQDEELRERILAMTRGDAE</sequence>
<evidence type="ECO:0000256" key="1">
    <source>
        <dbReference type="SAM" id="SignalP"/>
    </source>
</evidence>
<evidence type="ECO:0000313" key="3">
    <source>
        <dbReference type="EMBL" id="MDP4536032.1"/>
    </source>
</evidence>
<dbReference type="Pfam" id="PF13767">
    <property type="entry name" value="DUF4168"/>
    <property type="match status" value="1"/>
</dbReference>
<dbReference type="Proteomes" id="UP001231616">
    <property type="component" value="Unassembled WGS sequence"/>
</dbReference>
<evidence type="ECO:0000313" key="4">
    <source>
        <dbReference type="Proteomes" id="UP001231616"/>
    </source>
</evidence>
<name>A0ABT9GY95_9GAMM</name>
<protein>
    <submittedName>
        <fullName evidence="3">DUF4168 domain-containing protein</fullName>
    </submittedName>
</protein>
<feature type="signal peptide" evidence="1">
    <location>
        <begin position="1"/>
        <end position="24"/>
    </location>
</feature>
<feature type="domain" description="DUF4168" evidence="2">
    <location>
        <begin position="41"/>
        <end position="116"/>
    </location>
</feature>
<dbReference type="EMBL" id="JAUZVZ010000008">
    <property type="protein sequence ID" value="MDP4536032.1"/>
    <property type="molecule type" value="Genomic_DNA"/>
</dbReference>
<dbReference type="InterPro" id="IPR025433">
    <property type="entry name" value="DUF4168"/>
</dbReference>
<evidence type="ECO:0000259" key="2">
    <source>
        <dbReference type="Pfam" id="PF13767"/>
    </source>
</evidence>
<keyword evidence="1" id="KW-0732">Signal</keyword>
<comment type="caution">
    <text evidence="3">The sequence shown here is derived from an EMBL/GenBank/DDBJ whole genome shotgun (WGS) entry which is preliminary data.</text>
</comment>